<accession>A0A1M5PL22</accession>
<evidence type="ECO:0000313" key="2">
    <source>
        <dbReference type="EMBL" id="SHH02400.1"/>
    </source>
</evidence>
<dbReference type="EMBL" id="FQWD01000006">
    <property type="protein sequence ID" value="SHH02400.1"/>
    <property type="molecule type" value="Genomic_DNA"/>
</dbReference>
<dbReference type="AlphaFoldDB" id="A0A1M5PL22"/>
<dbReference type="PROSITE" id="PS51257">
    <property type="entry name" value="PROKAR_LIPOPROTEIN"/>
    <property type="match status" value="1"/>
</dbReference>
<evidence type="ECO:0000313" key="3">
    <source>
        <dbReference type="Proteomes" id="UP000184520"/>
    </source>
</evidence>
<reference evidence="3" key="1">
    <citation type="submission" date="2016-11" db="EMBL/GenBank/DDBJ databases">
        <authorList>
            <person name="Varghese N."/>
            <person name="Submissions S."/>
        </authorList>
    </citation>
    <scope>NUCLEOTIDE SEQUENCE [LARGE SCALE GENOMIC DNA]</scope>
    <source>
        <strain evidence="3">CGMCC 1.8995</strain>
    </source>
</reference>
<dbReference type="Proteomes" id="UP000184520">
    <property type="component" value="Unassembled WGS sequence"/>
</dbReference>
<feature type="region of interest" description="Disordered" evidence="1">
    <location>
        <begin position="28"/>
        <end position="50"/>
    </location>
</feature>
<name>A0A1M5PL22_9ALTE</name>
<gene>
    <name evidence="2" type="ORF">SAMN05216361_3500</name>
</gene>
<evidence type="ECO:0000256" key="1">
    <source>
        <dbReference type="SAM" id="MobiDB-lite"/>
    </source>
</evidence>
<keyword evidence="3" id="KW-1185">Reference proteome</keyword>
<sequence>MKMLGVVGFLLILQGCSIVGAVLDSKLPETSSDNQRRNTQRPSDDASLSGLGGEIDLAILNYVITGEKPEGAPKPQSCSDLSGTDKKNCINRVNGINEHIRKHVEKY</sequence>
<dbReference type="OrthoDB" id="6296287at2"/>
<evidence type="ECO:0008006" key="4">
    <source>
        <dbReference type="Google" id="ProtNLM"/>
    </source>
</evidence>
<dbReference type="RefSeq" id="WP_073324475.1">
    <property type="nucleotide sequence ID" value="NZ_FQWD01000006.1"/>
</dbReference>
<organism evidence="2 3">
    <name type="scientific">Marisediminitalea aggregata</name>
    <dbReference type="NCBI Taxonomy" id="634436"/>
    <lineage>
        <taxon>Bacteria</taxon>
        <taxon>Pseudomonadati</taxon>
        <taxon>Pseudomonadota</taxon>
        <taxon>Gammaproteobacteria</taxon>
        <taxon>Alteromonadales</taxon>
        <taxon>Alteromonadaceae</taxon>
        <taxon>Marisediminitalea</taxon>
    </lineage>
</organism>
<protein>
    <recommendedName>
        <fullName evidence="4">Lipoprotein</fullName>
    </recommendedName>
</protein>
<dbReference type="STRING" id="634436.SAMN05216361_3500"/>
<proteinExistence type="predicted"/>